<dbReference type="AlphaFoldDB" id="A0A160JG02"/>
<name>A0A160JG02_9PROT</name>
<dbReference type="EMBL" id="CP015285">
    <property type="protein sequence ID" value="ANC91848.1"/>
    <property type="molecule type" value="Genomic_DNA"/>
</dbReference>
<dbReference type="Proteomes" id="UP000077405">
    <property type="component" value="Chromosome"/>
</dbReference>
<evidence type="ECO:0000313" key="3">
    <source>
        <dbReference type="Proteomes" id="UP000077405"/>
    </source>
</evidence>
<dbReference type="OrthoDB" id="7304705at2"/>
<organism evidence="2 3">
    <name type="scientific">Azospirillum humicireducens</name>
    <dbReference type="NCBI Taxonomy" id="1226968"/>
    <lineage>
        <taxon>Bacteria</taxon>
        <taxon>Pseudomonadati</taxon>
        <taxon>Pseudomonadota</taxon>
        <taxon>Alphaproteobacteria</taxon>
        <taxon>Rhodospirillales</taxon>
        <taxon>Azospirillaceae</taxon>
        <taxon>Azospirillum</taxon>
    </lineage>
</organism>
<dbReference type="RefSeq" id="WP_063634932.1">
    <property type="nucleotide sequence ID" value="NZ_CP015285.1"/>
</dbReference>
<dbReference type="KEGG" id="ahu:A6A40_07960"/>
<keyword evidence="3" id="KW-1185">Reference proteome</keyword>
<sequence>MSWLSIFSGGNKASGDAKTSSGPQKERPSAPPTIVIDHHEYVPEEFVLGSFRIRPYDGDLIAKQKFDFRLQFDLGGDPVDVSCIGMVVKMTEEAGLVARYQSPQPFYERKLIDYLKALRGL</sequence>
<evidence type="ECO:0000313" key="2">
    <source>
        <dbReference type="EMBL" id="ANC91848.1"/>
    </source>
</evidence>
<gene>
    <name evidence="2" type="ORF">A6A40_07960</name>
</gene>
<proteinExistence type="predicted"/>
<evidence type="ECO:0008006" key="4">
    <source>
        <dbReference type="Google" id="ProtNLM"/>
    </source>
</evidence>
<reference evidence="2 3" key="1">
    <citation type="journal article" date="2013" name="Int. J. Syst. Evol. Microbiol.">
        <title>Azospirillum humicireducens sp. nov., a nitrogen-fixing bacterium isolated from a microbial fuel cell.</title>
        <authorList>
            <person name="Zhou S."/>
            <person name="Han L."/>
            <person name="Wang Y."/>
            <person name="Yang G."/>
            <person name="Zhuang L."/>
            <person name="Hu P."/>
        </authorList>
    </citation>
    <scope>NUCLEOTIDE SEQUENCE [LARGE SCALE GENOMIC DNA]</scope>
    <source>
        <strain evidence="2 3">SgZ-5</strain>
    </source>
</reference>
<protein>
    <recommendedName>
        <fullName evidence="4">PilZ domain-containing protein</fullName>
    </recommendedName>
</protein>
<evidence type="ECO:0000256" key="1">
    <source>
        <dbReference type="SAM" id="MobiDB-lite"/>
    </source>
</evidence>
<feature type="region of interest" description="Disordered" evidence="1">
    <location>
        <begin position="1"/>
        <end position="32"/>
    </location>
</feature>
<accession>A0A160JG02</accession>
<dbReference type="STRING" id="1226968.A6A40_07960"/>